<dbReference type="EMBL" id="JAGYWB010000006">
    <property type="protein sequence ID" value="KAI0519643.1"/>
    <property type="molecule type" value="Genomic_DNA"/>
</dbReference>
<accession>A0A8T3BVV7</accession>
<reference evidence="1" key="1">
    <citation type="journal article" date="2022" name="Front. Genet.">
        <title>Chromosome-Scale Assembly of the Dendrobium nobile Genome Provides Insights Into the Molecular Mechanism of the Biosynthesis of the Medicinal Active Ingredient of Dendrobium.</title>
        <authorList>
            <person name="Xu Q."/>
            <person name="Niu S.-C."/>
            <person name="Li K.-L."/>
            <person name="Zheng P.-J."/>
            <person name="Zhang X.-J."/>
            <person name="Jia Y."/>
            <person name="Liu Y."/>
            <person name="Niu Y.-X."/>
            <person name="Yu L.-H."/>
            <person name="Chen D.-F."/>
            <person name="Zhang G.-Q."/>
        </authorList>
    </citation>
    <scope>NUCLEOTIDE SEQUENCE</scope>
    <source>
        <tissue evidence="1">Leaf</tissue>
    </source>
</reference>
<comment type="caution">
    <text evidence="1">The sequence shown here is derived from an EMBL/GenBank/DDBJ whole genome shotgun (WGS) entry which is preliminary data.</text>
</comment>
<proteinExistence type="predicted"/>
<name>A0A8T3BVV7_DENNO</name>
<gene>
    <name evidence="1" type="ORF">KFK09_007097</name>
</gene>
<dbReference type="Proteomes" id="UP000829196">
    <property type="component" value="Unassembled WGS sequence"/>
</dbReference>
<sequence length="51" mass="6071">MKCTYSSFYTNMYENPLSEIGFFFSHPYLHRLSIFQNKKGVLKGKIEKSFL</sequence>
<protein>
    <submittedName>
        <fullName evidence="1">Uncharacterized protein</fullName>
    </submittedName>
</protein>
<evidence type="ECO:0000313" key="2">
    <source>
        <dbReference type="Proteomes" id="UP000829196"/>
    </source>
</evidence>
<keyword evidence="2" id="KW-1185">Reference proteome</keyword>
<dbReference type="AlphaFoldDB" id="A0A8T3BVV7"/>
<organism evidence="1 2">
    <name type="scientific">Dendrobium nobile</name>
    <name type="common">Orchid</name>
    <dbReference type="NCBI Taxonomy" id="94219"/>
    <lineage>
        <taxon>Eukaryota</taxon>
        <taxon>Viridiplantae</taxon>
        <taxon>Streptophyta</taxon>
        <taxon>Embryophyta</taxon>
        <taxon>Tracheophyta</taxon>
        <taxon>Spermatophyta</taxon>
        <taxon>Magnoliopsida</taxon>
        <taxon>Liliopsida</taxon>
        <taxon>Asparagales</taxon>
        <taxon>Orchidaceae</taxon>
        <taxon>Epidendroideae</taxon>
        <taxon>Malaxideae</taxon>
        <taxon>Dendrobiinae</taxon>
        <taxon>Dendrobium</taxon>
    </lineage>
</organism>
<evidence type="ECO:0000313" key="1">
    <source>
        <dbReference type="EMBL" id="KAI0519643.1"/>
    </source>
</evidence>